<feature type="chain" id="PRO_5011504701" evidence="1">
    <location>
        <begin position="20"/>
        <end position="117"/>
    </location>
</feature>
<keyword evidence="1" id="KW-0732">Signal</keyword>
<feature type="signal peptide" evidence="1">
    <location>
        <begin position="1"/>
        <end position="19"/>
    </location>
</feature>
<accession>A0A1I4NGX3</accession>
<protein>
    <submittedName>
        <fullName evidence="2">Uncharacterized protein</fullName>
    </submittedName>
</protein>
<evidence type="ECO:0000256" key="1">
    <source>
        <dbReference type="SAM" id="SignalP"/>
    </source>
</evidence>
<reference evidence="2 3" key="1">
    <citation type="submission" date="2016-10" db="EMBL/GenBank/DDBJ databases">
        <authorList>
            <person name="de Groot N.N."/>
        </authorList>
    </citation>
    <scope>NUCLEOTIDE SEQUENCE [LARGE SCALE GENOMIC DNA]</scope>
    <source>
        <strain evidence="2 3">DSM 15283</strain>
    </source>
</reference>
<organism evidence="2 3">
    <name type="scientific">Shimia aestuarii</name>
    <dbReference type="NCBI Taxonomy" id="254406"/>
    <lineage>
        <taxon>Bacteria</taxon>
        <taxon>Pseudomonadati</taxon>
        <taxon>Pseudomonadota</taxon>
        <taxon>Alphaproteobacteria</taxon>
        <taxon>Rhodobacterales</taxon>
        <taxon>Roseobacteraceae</taxon>
    </lineage>
</organism>
<sequence length="117" mass="12564">MRHALMTLVAILPATTGFALPPLACEDVGGLPVMTIEGNRLHIRHAPNETATLPLTPLDSATTFPRAWTTHLNDAPATLILDELPCAIASGTFPLRYYLLTGQPAHRLQHGCCTVAE</sequence>
<keyword evidence="3" id="KW-1185">Reference proteome</keyword>
<evidence type="ECO:0000313" key="2">
    <source>
        <dbReference type="EMBL" id="SFM14822.1"/>
    </source>
</evidence>
<dbReference type="AlphaFoldDB" id="A0A1I4NGX3"/>
<gene>
    <name evidence="2" type="ORF">SAMN04488042_104191</name>
</gene>
<dbReference type="RefSeq" id="WP_093094071.1">
    <property type="nucleotide sequence ID" value="NZ_FOTQ01000004.1"/>
</dbReference>
<dbReference type="STRING" id="254406.SAMN04488042_104191"/>
<dbReference type="EMBL" id="FOTQ01000004">
    <property type="protein sequence ID" value="SFM14822.1"/>
    <property type="molecule type" value="Genomic_DNA"/>
</dbReference>
<name>A0A1I4NGX3_9RHOB</name>
<dbReference type="Proteomes" id="UP000199144">
    <property type="component" value="Unassembled WGS sequence"/>
</dbReference>
<proteinExistence type="predicted"/>
<evidence type="ECO:0000313" key="3">
    <source>
        <dbReference type="Proteomes" id="UP000199144"/>
    </source>
</evidence>